<evidence type="ECO:0000256" key="2">
    <source>
        <dbReference type="SAM" id="Phobius"/>
    </source>
</evidence>
<dbReference type="EMBL" id="JARQAI010000038">
    <property type="protein sequence ID" value="MDT2738232.1"/>
    <property type="molecule type" value="Genomic_DNA"/>
</dbReference>
<evidence type="ECO:0000256" key="1">
    <source>
        <dbReference type="ARBA" id="ARBA00023125"/>
    </source>
</evidence>
<dbReference type="Pfam" id="PF01381">
    <property type="entry name" value="HTH_3"/>
    <property type="match status" value="1"/>
</dbReference>
<evidence type="ECO:0000313" key="4">
    <source>
        <dbReference type="EMBL" id="MDT2738232.1"/>
    </source>
</evidence>
<keyword evidence="2" id="KW-0472">Membrane</keyword>
<accession>A0AAE4I474</accession>
<keyword evidence="2" id="KW-0812">Transmembrane</keyword>
<evidence type="ECO:0000313" key="5">
    <source>
        <dbReference type="Proteomes" id="UP001180842"/>
    </source>
</evidence>
<dbReference type="InterPro" id="IPR010982">
    <property type="entry name" value="Lambda_DNA-bd_dom_sf"/>
</dbReference>
<feature type="domain" description="HTH cro/C1-type" evidence="3">
    <location>
        <begin position="7"/>
        <end position="61"/>
    </location>
</feature>
<dbReference type="PANTHER" id="PTHR46558:SF15">
    <property type="entry name" value="HELIX-TURN-HELIX DOMAIN PROTEIN"/>
    <property type="match status" value="1"/>
</dbReference>
<dbReference type="SUPFAM" id="SSF47413">
    <property type="entry name" value="lambda repressor-like DNA-binding domains"/>
    <property type="match status" value="1"/>
</dbReference>
<organism evidence="4 5">
    <name type="scientific">Enterococcus pseudoavium</name>
    <dbReference type="NCBI Taxonomy" id="44007"/>
    <lineage>
        <taxon>Bacteria</taxon>
        <taxon>Bacillati</taxon>
        <taxon>Bacillota</taxon>
        <taxon>Bacilli</taxon>
        <taxon>Lactobacillales</taxon>
        <taxon>Enterococcaceae</taxon>
        <taxon>Enterococcus</taxon>
    </lineage>
</organism>
<keyword evidence="2" id="KW-1133">Transmembrane helix</keyword>
<dbReference type="Proteomes" id="UP001180842">
    <property type="component" value="Unassembled WGS sequence"/>
</dbReference>
<dbReference type="GO" id="GO:0003677">
    <property type="term" value="F:DNA binding"/>
    <property type="evidence" value="ECO:0007669"/>
    <property type="project" value="UniProtKB-KW"/>
</dbReference>
<name>A0AAE4I474_9ENTE</name>
<dbReference type="CDD" id="cd00093">
    <property type="entry name" value="HTH_XRE"/>
    <property type="match status" value="1"/>
</dbReference>
<dbReference type="Gene3D" id="1.10.260.40">
    <property type="entry name" value="lambda repressor-like DNA-binding domains"/>
    <property type="match status" value="1"/>
</dbReference>
<dbReference type="PROSITE" id="PS50943">
    <property type="entry name" value="HTH_CROC1"/>
    <property type="match status" value="1"/>
</dbReference>
<dbReference type="AlphaFoldDB" id="A0AAE4I474"/>
<gene>
    <name evidence="4" type="ORF">P7H00_14075</name>
</gene>
<proteinExistence type="predicted"/>
<sequence length="137" mass="15449">MTIGEKIKSLRQSKDLTQSGLGELLNVSSQAVSNWERGKGYPDISNVIQISELFQVSLDILIKEDIDFKAALIEDKAEKQVDIFFSSLAFIISLVIFIFSIYFLYKKGLEIQLIFGLVVGILGMVDFGKKIKNRIKK</sequence>
<dbReference type="SMART" id="SM00530">
    <property type="entry name" value="HTH_XRE"/>
    <property type="match status" value="1"/>
</dbReference>
<dbReference type="RefSeq" id="WP_219930771.1">
    <property type="nucleotide sequence ID" value="NZ_JARQAI010000038.1"/>
</dbReference>
<keyword evidence="1" id="KW-0238">DNA-binding</keyword>
<feature type="transmembrane region" description="Helical" evidence="2">
    <location>
        <begin position="83"/>
        <end position="105"/>
    </location>
</feature>
<feature type="transmembrane region" description="Helical" evidence="2">
    <location>
        <begin position="111"/>
        <end position="128"/>
    </location>
</feature>
<dbReference type="InterPro" id="IPR001387">
    <property type="entry name" value="Cro/C1-type_HTH"/>
</dbReference>
<reference evidence="4" key="1">
    <citation type="submission" date="2023-03" db="EMBL/GenBank/DDBJ databases">
        <authorList>
            <person name="Shen W."/>
            <person name="Cai J."/>
        </authorList>
    </citation>
    <scope>NUCLEOTIDE SEQUENCE</scope>
    <source>
        <strain evidence="4">P69-2</strain>
    </source>
</reference>
<dbReference type="PANTHER" id="PTHR46558">
    <property type="entry name" value="TRACRIPTIONAL REGULATORY PROTEIN-RELATED-RELATED"/>
    <property type="match status" value="1"/>
</dbReference>
<protein>
    <submittedName>
        <fullName evidence="4">Helix-turn-helix transcriptional regulator</fullName>
    </submittedName>
</protein>
<evidence type="ECO:0000259" key="3">
    <source>
        <dbReference type="PROSITE" id="PS50943"/>
    </source>
</evidence>
<comment type="caution">
    <text evidence="4">The sequence shown here is derived from an EMBL/GenBank/DDBJ whole genome shotgun (WGS) entry which is preliminary data.</text>
</comment>